<evidence type="ECO:0000259" key="7">
    <source>
        <dbReference type="PROSITE" id="PS51394"/>
    </source>
</evidence>
<dbReference type="PROSITE" id="PS51394">
    <property type="entry name" value="PFU"/>
    <property type="match status" value="1"/>
</dbReference>
<dbReference type="Pfam" id="PF00400">
    <property type="entry name" value="WD40"/>
    <property type="match status" value="5"/>
</dbReference>
<dbReference type="FunFam" id="2.130.10.10:FF:000236">
    <property type="entry name" value="Polyubiquitin binding protein (Doa1/Ufd3)"/>
    <property type="match status" value="1"/>
</dbReference>
<dbReference type="Gene3D" id="2.130.10.10">
    <property type="entry name" value="YVTN repeat-like/Quinoprotein amine dehydrogenase"/>
    <property type="match status" value="1"/>
</dbReference>
<comment type="subcellular location">
    <subcellularLocation>
        <location evidence="1">Cytoplasm</location>
    </subcellularLocation>
</comment>
<evidence type="ECO:0000256" key="6">
    <source>
        <dbReference type="SAM" id="MobiDB-lite"/>
    </source>
</evidence>
<dbReference type="SMART" id="SM00320">
    <property type="entry name" value="WD40"/>
    <property type="match status" value="6"/>
</dbReference>
<dbReference type="InterPro" id="IPR038122">
    <property type="entry name" value="PFU_sf"/>
</dbReference>
<dbReference type="PANTHER" id="PTHR19849">
    <property type="entry name" value="PHOSPHOLIPASE A-2-ACTIVATING PROTEIN"/>
    <property type="match status" value="1"/>
</dbReference>
<dbReference type="GO" id="GO:0005634">
    <property type="term" value="C:nucleus"/>
    <property type="evidence" value="ECO:0007669"/>
    <property type="project" value="TreeGrafter"/>
</dbReference>
<reference evidence="9" key="1">
    <citation type="journal article" date="2023" name="Genome Biol. Evol.">
        <title>First Whole Genome Sequence and Flow Cytometry Genome Size Data for the Lichen-Forming Fungus Ramalina farinacea (Ascomycota).</title>
        <authorList>
            <person name="Llewellyn T."/>
            <person name="Mian S."/>
            <person name="Hill R."/>
            <person name="Leitch I.J."/>
            <person name="Gaya E."/>
        </authorList>
    </citation>
    <scope>NUCLEOTIDE SEQUENCE</scope>
    <source>
        <strain evidence="9">LIQ254RAFAR</strain>
    </source>
</reference>
<feature type="compositionally biased region" description="Low complexity" evidence="6">
    <location>
        <begin position="485"/>
        <end position="495"/>
    </location>
</feature>
<dbReference type="PANTHER" id="PTHR19849:SF0">
    <property type="entry name" value="PHOSPHOLIPASE A-2-ACTIVATING PROTEIN"/>
    <property type="match status" value="1"/>
</dbReference>
<proteinExistence type="predicted"/>
<feature type="repeat" description="WD" evidence="5">
    <location>
        <begin position="105"/>
        <end position="138"/>
    </location>
</feature>
<dbReference type="PRINTS" id="PR00320">
    <property type="entry name" value="GPROTEINBRPT"/>
</dbReference>
<feature type="domain" description="PUL" evidence="8">
    <location>
        <begin position="498"/>
        <end position="774"/>
    </location>
</feature>
<dbReference type="Pfam" id="PF09070">
    <property type="entry name" value="PFU"/>
    <property type="match status" value="1"/>
</dbReference>
<evidence type="ECO:0000256" key="1">
    <source>
        <dbReference type="ARBA" id="ARBA00004496"/>
    </source>
</evidence>
<dbReference type="AlphaFoldDB" id="A0AA43QXN3"/>
<organism evidence="9 10">
    <name type="scientific">Ramalina farinacea</name>
    <dbReference type="NCBI Taxonomy" id="258253"/>
    <lineage>
        <taxon>Eukaryota</taxon>
        <taxon>Fungi</taxon>
        <taxon>Dikarya</taxon>
        <taxon>Ascomycota</taxon>
        <taxon>Pezizomycotina</taxon>
        <taxon>Lecanoromycetes</taxon>
        <taxon>OSLEUM clade</taxon>
        <taxon>Lecanoromycetidae</taxon>
        <taxon>Lecanorales</taxon>
        <taxon>Lecanorineae</taxon>
        <taxon>Ramalinaceae</taxon>
        <taxon>Ramalina</taxon>
    </lineage>
</organism>
<dbReference type="InterPro" id="IPR015155">
    <property type="entry name" value="PFU"/>
</dbReference>
<dbReference type="Gene3D" id="3.10.20.870">
    <property type="entry name" value="PFU (PLAA family ubiquitin binding), C-terminal domain"/>
    <property type="match status" value="1"/>
</dbReference>
<name>A0AA43QXN3_9LECA</name>
<dbReference type="InterPro" id="IPR011989">
    <property type="entry name" value="ARM-like"/>
</dbReference>
<feature type="repeat" description="WD" evidence="5">
    <location>
        <begin position="10"/>
        <end position="42"/>
    </location>
</feature>
<dbReference type="InterPro" id="IPR036322">
    <property type="entry name" value="WD40_repeat_dom_sf"/>
</dbReference>
<evidence type="ECO:0000313" key="10">
    <source>
        <dbReference type="Proteomes" id="UP001161017"/>
    </source>
</evidence>
<feature type="repeat" description="WD" evidence="5">
    <location>
        <begin position="232"/>
        <end position="263"/>
    </location>
</feature>
<protein>
    <submittedName>
        <fullName evidence="9">WD repeat protein Lub1</fullName>
    </submittedName>
</protein>
<feature type="region of interest" description="Disordered" evidence="6">
    <location>
        <begin position="460"/>
        <end position="496"/>
    </location>
</feature>
<evidence type="ECO:0000256" key="3">
    <source>
        <dbReference type="ARBA" id="ARBA00022574"/>
    </source>
</evidence>
<keyword evidence="10" id="KW-1185">Reference proteome</keyword>
<comment type="caution">
    <text evidence="9">The sequence shown here is derived from an EMBL/GenBank/DDBJ whole genome shotgun (WGS) entry which is preliminary data.</text>
</comment>
<dbReference type="Proteomes" id="UP001161017">
    <property type="component" value="Unassembled WGS sequence"/>
</dbReference>
<dbReference type="GO" id="GO:0005737">
    <property type="term" value="C:cytoplasm"/>
    <property type="evidence" value="ECO:0007669"/>
    <property type="project" value="UniProtKB-SubCell"/>
</dbReference>
<evidence type="ECO:0000256" key="4">
    <source>
        <dbReference type="ARBA" id="ARBA00022737"/>
    </source>
</evidence>
<dbReference type="GO" id="GO:0043130">
    <property type="term" value="F:ubiquitin binding"/>
    <property type="evidence" value="ECO:0007669"/>
    <property type="project" value="TreeGrafter"/>
</dbReference>
<dbReference type="InterPro" id="IPR001680">
    <property type="entry name" value="WD40_rpt"/>
</dbReference>
<dbReference type="Pfam" id="PF08324">
    <property type="entry name" value="PUL"/>
    <property type="match status" value="1"/>
</dbReference>
<keyword evidence="3 5" id="KW-0853">WD repeat</keyword>
<feature type="repeat" description="WD" evidence="5">
    <location>
        <begin position="204"/>
        <end position="232"/>
    </location>
</feature>
<dbReference type="InterPro" id="IPR020472">
    <property type="entry name" value="WD40_PAC1"/>
</dbReference>
<dbReference type="GO" id="GO:0043161">
    <property type="term" value="P:proteasome-mediated ubiquitin-dependent protein catabolic process"/>
    <property type="evidence" value="ECO:0007669"/>
    <property type="project" value="TreeGrafter"/>
</dbReference>
<evidence type="ECO:0000313" key="9">
    <source>
        <dbReference type="EMBL" id="MDI1492185.1"/>
    </source>
</evidence>
<dbReference type="GO" id="GO:0010992">
    <property type="term" value="P:ubiquitin recycling"/>
    <property type="evidence" value="ECO:0007669"/>
    <property type="project" value="TreeGrafter"/>
</dbReference>
<feature type="domain" description="PFU" evidence="7">
    <location>
        <begin position="371"/>
        <end position="467"/>
    </location>
</feature>
<dbReference type="SUPFAM" id="SSF50978">
    <property type="entry name" value="WD40 repeat-like"/>
    <property type="match status" value="1"/>
</dbReference>
<keyword evidence="4" id="KW-0677">Repeat</keyword>
<dbReference type="CDD" id="cd00200">
    <property type="entry name" value="WD40"/>
    <property type="match status" value="1"/>
</dbReference>
<evidence type="ECO:0000256" key="5">
    <source>
        <dbReference type="PROSITE-ProRule" id="PRU00221"/>
    </source>
</evidence>
<dbReference type="PROSITE" id="PS50294">
    <property type="entry name" value="WD_REPEATS_REGION"/>
    <property type="match status" value="2"/>
</dbReference>
<evidence type="ECO:0000256" key="2">
    <source>
        <dbReference type="ARBA" id="ARBA00022490"/>
    </source>
</evidence>
<dbReference type="PROSITE" id="PS51396">
    <property type="entry name" value="PUL"/>
    <property type="match status" value="1"/>
</dbReference>
<sequence length="777" mass="83732">MASYTLSAALVEHEDDVRAVAFPHPSFVLSASRDATVRLWKVLSSPPPTYDCSISSHVQSFVNAITFHPPTSDYPEGLVISGGKDTIIDVRPPGTLPDANAEALLLGHANNICALDVCPEAPYIVSGSWDGTARVWSVGKWQCEAVLEGHGGNVWAVLAYDKTTIITGCADQVIRIFHPSGKKYGELKGSTDVIRALCRLPSAHPSGAELASAGNDGIIRLWKLDGQQVVQLHGHESFIYSVTSLPSGELVSCGEDRTARVWSGDECVQTITHPAISVWAVAACMENGDIVTGASDRIARVFTREPKRQAAPEAIKQFADSVQSSSIPQQQVGAVNKEKLPGPDFLKQKSGTKEGQVQMIQEPDGSVSAHQWSQAAHAWTNVGTVVDAVGSSGKKTSYGGKDYDYVFDVDIEDGKPPLKLPYNLAQNPYEAATKFIQDNELPMTYLDQVANFITSNTQGATLGQTQQTPASDNWGTGARYRPGDSSETSASATTAPPQVLPQTAYLSIKTANLRTILKKINEFNQQYLQDHSNDIVLDQKQLSLLDSACKPLEAALSSRSSDDPALTSAIPVVAHILTLWPSGARLPALDLLRLLAAATPTLSLPSASNDPVNLLLTAGFEDKDRENNVMLSIRAFGNLFETEQGRDLADNKFDQIHEATKTYCASHNRNVVIAIATLYLNYAVLFTSHVHKDLPSSSDRALTLLDDLSRMIASAADSEAGYRSLVAVGTLLDLGEEVLLAATSIYDLPTALGKVEGKLKEPRIKRVVAEIKGRLKN</sequence>
<dbReference type="InterPro" id="IPR015943">
    <property type="entry name" value="WD40/YVTN_repeat-like_dom_sf"/>
</dbReference>
<accession>A0AA43QXN3</accession>
<gene>
    <name evidence="9" type="primary">lub1</name>
    <name evidence="9" type="ORF">OHK93_003397</name>
</gene>
<dbReference type="InterPro" id="IPR013535">
    <property type="entry name" value="PUL_dom"/>
</dbReference>
<keyword evidence="2" id="KW-0963">Cytoplasm</keyword>
<dbReference type="EMBL" id="JAPUFD010000018">
    <property type="protein sequence ID" value="MDI1492185.1"/>
    <property type="molecule type" value="Genomic_DNA"/>
</dbReference>
<dbReference type="Gene3D" id="1.25.10.10">
    <property type="entry name" value="Leucine-rich Repeat Variant"/>
    <property type="match status" value="1"/>
</dbReference>
<dbReference type="PROSITE" id="PS50082">
    <property type="entry name" value="WD_REPEATS_2"/>
    <property type="match status" value="4"/>
</dbReference>
<dbReference type="FunFam" id="3.10.20.870:FF:000003">
    <property type="entry name" value="Polyubiquitin binding (Doa1 Ufd3) protein"/>
    <property type="match status" value="1"/>
</dbReference>
<evidence type="ECO:0000259" key="8">
    <source>
        <dbReference type="PROSITE" id="PS51396"/>
    </source>
</evidence>